<evidence type="ECO:0000313" key="3">
    <source>
        <dbReference type="Proteomes" id="UP001283361"/>
    </source>
</evidence>
<dbReference type="AlphaFoldDB" id="A0AAE0Y3C2"/>
<dbReference type="Proteomes" id="UP001283361">
    <property type="component" value="Unassembled WGS sequence"/>
</dbReference>
<keyword evidence="1" id="KW-0812">Transmembrane</keyword>
<name>A0AAE0Y3C2_9GAST</name>
<comment type="caution">
    <text evidence="2">The sequence shown here is derived from an EMBL/GenBank/DDBJ whole genome shotgun (WGS) entry which is preliminary data.</text>
</comment>
<protein>
    <submittedName>
        <fullName evidence="2">Uncharacterized protein</fullName>
    </submittedName>
</protein>
<feature type="transmembrane region" description="Helical" evidence="1">
    <location>
        <begin position="62"/>
        <end position="81"/>
    </location>
</feature>
<keyword evidence="1" id="KW-1133">Transmembrane helix</keyword>
<keyword evidence="1" id="KW-0472">Membrane</keyword>
<sequence length="85" mass="9174">MGNETSAAEGVELVTGCAAAGGSGSSVSCVPLRLSSDGNLSKRLRQNVYRVSGLMEKSWRKILRLFFQHFVMSLVIVLAHAEFNS</sequence>
<accession>A0AAE0Y3C2</accession>
<gene>
    <name evidence="2" type="ORF">RRG08_035371</name>
</gene>
<keyword evidence="3" id="KW-1185">Reference proteome</keyword>
<evidence type="ECO:0000313" key="2">
    <source>
        <dbReference type="EMBL" id="KAK3731701.1"/>
    </source>
</evidence>
<organism evidence="2 3">
    <name type="scientific">Elysia crispata</name>
    <name type="common">lettuce slug</name>
    <dbReference type="NCBI Taxonomy" id="231223"/>
    <lineage>
        <taxon>Eukaryota</taxon>
        <taxon>Metazoa</taxon>
        <taxon>Spiralia</taxon>
        <taxon>Lophotrochozoa</taxon>
        <taxon>Mollusca</taxon>
        <taxon>Gastropoda</taxon>
        <taxon>Heterobranchia</taxon>
        <taxon>Euthyneura</taxon>
        <taxon>Panpulmonata</taxon>
        <taxon>Sacoglossa</taxon>
        <taxon>Placobranchoidea</taxon>
        <taxon>Plakobranchidae</taxon>
        <taxon>Elysia</taxon>
    </lineage>
</organism>
<evidence type="ECO:0000256" key="1">
    <source>
        <dbReference type="SAM" id="Phobius"/>
    </source>
</evidence>
<reference evidence="2" key="1">
    <citation type="journal article" date="2023" name="G3 (Bethesda)">
        <title>A reference genome for the long-term kleptoplast-retaining sea slug Elysia crispata morphotype clarki.</title>
        <authorList>
            <person name="Eastman K.E."/>
            <person name="Pendleton A.L."/>
            <person name="Shaikh M.A."/>
            <person name="Suttiyut T."/>
            <person name="Ogas R."/>
            <person name="Tomko P."/>
            <person name="Gavelis G."/>
            <person name="Widhalm J.R."/>
            <person name="Wisecaver J.H."/>
        </authorList>
    </citation>
    <scope>NUCLEOTIDE SEQUENCE</scope>
    <source>
        <strain evidence="2">ECLA1</strain>
    </source>
</reference>
<dbReference type="EMBL" id="JAWDGP010006989">
    <property type="protein sequence ID" value="KAK3731701.1"/>
    <property type="molecule type" value="Genomic_DNA"/>
</dbReference>
<proteinExistence type="predicted"/>